<reference evidence="1" key="1">
    <citation type="journal article" date="2015" name="Nature">
        <title>Complex archaea that bridge the gap between prokaryotes and eukaryotes.</title>
        <authorList>
            <person name="Spang A."/>
            <person name="Saw J.H."/>
            <person name="Jorgensen S.L."/>
            <person name="Zaremba-Niedzwiedzka K."/>
            <person name="Martijn J."/>
            <person name="Lind A.E."/>
            <person name="van Eijk R."/>
            <person name="Schleper C."/>
            <person name="Guy L."/>
            <person name="Ettema T.J."/>
        </authorList>
    </citation>
    <scope>NUCLEOTIDE SEQUENCE</scope>
</reference>
<gene>
    <name evidence="1" type="ORF">LCGC14_2158760</name>
</gene>
<dbReference type="EMBL" id="LAZR01027653">
    <property type="protein sequence ID" value="KKL65059.1"/>
    <property type="molecule type" value="Genomic_DNA"/>
</dbReference>
<feature type="non-terminal residue" evidence="1">
    <location>
        <position position="1"/>
    </location>
</feature>
<protein>
    <submittedName>
        <fullName evidence="1">Uncharacterized protein</fullName>
    </submittedName>
</protein>
<organism evidence="1">
    <name type="scientific">marine sediment metagenome</name>
    <dbReference type="NCBI Taxonomy" id="412755"/>
    <lineage>
        <taxon>unclassified sequences</taxon>
        <taxon>metagenomes</taxon>
        <taxon>ecological metagenomes</taxon>
    </lineage>
</organism>
<evidence type="ECO:0000313" key="1">
    <source>
        <dbReference type="EMBL" id="KKL65059.1"/>
    </source>
</evidence>
<comment type="caution">
    <text evidence="1">The sequence shown here is derived from an EMBL/GenBank/DDBJ whole genome shotgun (WGS) entry which is preliminary data.</text>
</comment>
<dbReference type="AlphaFoldDB" id="A0A0F9DTK0"/>
<name>A0A0F9DTK0_9ZZZZ</name>
<proteinExistence type="predicted"/>
<sequence>HKQGGGNYQTHINEALREYIQIKDRSKLDYETARF</sequence>
<accession>A0A0F9DTK0</accession>